<feature type="domain" description="RRM" evidence="2">
    <location>
        <begin position="7"/>
        <end position="81"/>
    </location>
</feature>
<dbReference type="InterPro" id="IPR000504">
    <property type="entry name" value="RRM_dom"/>
</dbReference>
<dbReference type="GO" id="GO:0003723">
    <property type="term" value="F:RNA binding"/>
    <property type="evidence" value="ECO:0007669"/>
    <property type="project" value="InterPro"/>
</dbReference>
<feature type="compositionally biased region" description="Basic residues" evidence="1">
    <location>
        <begin position="301"/>
        <end position="338"/>
    </location>
</feature>
<dbReference type="GeneTree" id="ENSGT00730000110872"/>
<gene>
    <name evidence="3" type="primary">SRSF11</name>
</gene>
<dbReference type="Pfam" id="PF00076">
    <property type="entry name" value="RRM_1"/>
    <property type="match status" value="1"/>
</dbReference>
<accession>A0A3Q1I5W8</accession>
<reference evidence="3" key="1">
    <citation type="submission" date="2021-04" db="EMBL/GenBank/DDBJ databases">
        <authorList>
            <consortium name="Wellcome Sanger Institute Data Sharing"/>
        </authorList>
    </citation>
    <scope>NUCLEOTIDE SEQUENCE [LARGE SCALE GENOMIC DNA]</scope>
</reference>
<feature type="compositionally biased region" description="Acidic residues" evidence="1">
    <location>
        <begin position="398"/>
        <end position="416"/>
    </location>
</feature>
<dbReference type="FunFam" id="3.30.70.330:FF:000084">
    <property type="entry name" value="Serine/arginine-rich splicing factor 11 isoform 1"/>
    <property type="match status" value="1"/>
</dbReference>
<name>A0A3Q1I5W8_ANATE</name>
<sequence>MNSSTHVIQVTNVSPSTTSEQMRTLFGFLGNIEELKLFPPDDSPLPVTSRVCFVKFHESESVGVSQHLTNTVFVDRALIVVPFAEGVIPDESKAMSLLAPANAVAGMMPGGGLLPTPNPLATMGGTPFGGLGAPNMEQMAAMGLPGPNMNPQALSADFLKLMQSMDPKLNPLAAGLNLNPGLKTDASNKEIEEAMKRVREAQSLISAAIEPGNKKDDKRKHSRSRSRSRRRRSRSRSRHRRSKSRSRRRSHSRSRRRSKSPRRRRSHSRDRSRRSRSRDRRKEEKSKKRSKTPPKSYSSARRSRSISRRHRRSRSASRSPRRKLSRSPSPRRHKKEKKKDKDREKERDRDRREDRDRSRDERERSTSKKKKSKDKERERERDRKSDSEKGDVKVTRDYDEEEQGYDSEKEGEEDDDERKSNSDSASSPKGQDEMERSEGQIPKKSKLNGDDHHQEDMEMSD</sequence>
<evidence type="ECO:0000259" key="2">
    <source>
        <dbReference type="SMART" id="SM00360"/>
    </source>
</evidence>
<feature type="compositionally biased region" description="Basic and acidic residues" evidence="1">
    <location>
        <begin position="447"/>
        <end position="461"/>
    </location>
</feature>
<dbReference type="PANTHER" id="PTHR32343">
    <property type="entry name" value="SERINE/ARGININE-RICH SPLICING FACTOR"/>
    <property type="match status" value="1"/>
</dbReference>
<dbReference type="GO" id="GO:0005654">
    <property type="term" value="C:nucleoplasm"/>
    <property type="evidence" value="ECO:0007669"/>
    <property type="project" value="TreeGrafter"/>
</dbReference>
<dbReference type="CDD" id="cd12518">
    <property type="entry name" value="RRM_SRSF11"/>
    <property type="match status" value="1"/>
</dbReference>
<evidence type="ECO:0000256" key="1">
    <source>
        <dbReference type="SAM" id="MobiDB-lite"/>
    </source>
</evidence>
<dbReference type="PANTHER" id="PTHR32343:SF6">
    <property type="entry name" value="SERINE_ARGININE-RICH SPLICING FACTOR 11"/>
    <property type="match status" value="1"/>
</dbReference>
<feature type="region of interest" description="Disordered" evidence="1">
    <location>
        <begin position="206"/>
        <end position="461"/>
    </location>
</feature>
<dbReference type="InParanoid" id="A0A3Q1I5W8"/>
<dbReference type="InterPro" id="IPR012677">
    <property type="entry name" value="Nucleotide-bd_a/b_plait_sf"/>
</dbReference>
<organism evidence="3 4">
    <name type="scientific">Anabas testudineus</name>
    <name type="common">Climbing perch</name>
    <name type="synonym">Anthias testudineus</name>
    <dbReference type="NCBI Taxonomy" id="64144"/>
    <lineage>
        <taxon>Eukaryota</taxon>
        <taxon>Metazoa</taxon>
        <taxon>Chordata</taxon>
        <taxon>Craniata</taxon>
        <taxon>Vertebrata</taxon>
        <taxon>Euteleostomi</taxon>
        <taxon>Actinopterygii</taxon>
        <taxon>Neopterygii</taxon>
        <taxon>Teleostei</taxon>
        <taxon>Neoteleostei</taxon>
        <taxon>Acanthomorphata</taxon>
        <taxon>Anabantaria</taxon>
        <taxon>Anabantiformes</taxon>
        <taxon>Anabantoidei</taxon>
        <taxon>Anabantidae</taxon>
        <taxon>Anabas</taxon>
    </lineage>
</organism>
<dbReference type="GO" id="GO:0008380">
    <property type="term" value="P:RNA splicing"/>
    <property type="evidence" value="ECO:0007669"/>
    <property type="project" value="InterPro"/>
</dbReference>
<feature type="compositionally biased region" description="Basic residues" evidence="1">
    <location>
        <begin position="217"/>
        <end position="279"/>
    </location>
</feature>
<protein>
    <recommendedName>
        <fullName evidence="2">RRM domain-containing protein</fullName>
    </recommendedName>
</protein>
<feature type="compositionally biased region" description="Basic and acidic residues" evidence="1">
    <location>
        <begin position="373"/>
        <end position="397"/>
    </location>
</feature>
<dbReference type="AlphaFoldDB" id="A0A3Q1I5W8"/>
<dbReference type="OrthoDB" id="7763451at2759"/>
<dbReference type="SMART" id="SM00360">
    <property type="entry name" value="RRM"/>
    <property type="match status" value="1"/>
</dbReference>
<proteinExistence type="predicted"/>
<feature type="compositionally biased region" description="Basic and acidic residues" evidence="1">
    <location>
        <begin position="339"/>
        <end position="366"/>
    </location>
</feature>
<evidence type="ECO:0000313" key="3">
    <source>
        <dbReference type="Ensembl" id="ENSATEP00000016847.2"/>
    </source>
</evidence>
<dbReference type="Ensembl" id="ENSATET00000017133.3">
    <property type="protein sequence ID" value="ENSATEP00000016847.2"/>
    <property type="gene ID" value="ENSATEG00000011691.3"/>
</dbReference>
<reference evidence="3" key="3">
    <citation type="submission" date="2025-09" db="UniProtKB">
        <authorList>
            <consortium name="Ensembl"/>
        </authorList>
    </citation>
    <scope>IDENTIFICATION</scope>
</reference>
<dbReference type="STRING" id="64144.ENSATEP00000016847"/>
<dbReference type="Proteomes" id="UP000265040">
    <property type="component" value="Chromosome 4"/>
</dbReference>
<dbReference type="Gene3D" id="3.30.70.330">
    <property type="match status" value="1"/>
</dbReference>
<dbReference type="InterPro" id="IPR034447">
    <property type="entry name" value="RRM_SRSF11"/>
</dbReference>
<dbReference type="SUPFAM" id="SSF54928">
    <property type="entry name" value="RNA-binding domain, RBD"/>
    <property type="match status" value="1"/>
</dbReference>
<reference evidence="3" key="2">
    <citation type="submission" date="2025-08" db="UniProtKB">
        <authorList>
            <consortium name="Ensembl"/>
        </authorList>
    </citation>
    <scope>IDENTIFICATION</scope>
</reference>
<evidence type="ECO:0000313" key="4">
    <source>
        <dbReference type="Proteomes" id="UP000265040"/>
    </source>
</evidence>
<dbReference type="InterPro" id="IPR035979">
    <property type="entry name" value="RBD_domain_sf"/>
</dbReference>
<keyword evidence="4" id="KW-1185">Reference proteome</keyword>